<dbReference type="InterPro" id="IPR000719">
    <property type="entry name" value="Prot_kinase_dom"/>
</dbReference>
<dbReference type="Gene3D" id="1.20.930.20">
    <property type="entry name" value="Adaptor protein Cbl, N-terminal domain"/>
    <property type="match status" value="1"/>
</dbReference>
<evidence type="ECO:0000259" key="3">
    <source>
        <dbReference type="PROSITE" id="PS50011"/>
    </source>
</evidence>
<dbReference type="PROSITE" id="PS00108">
    <property type="entry name" value="PROTEIN_KINASE_ST"/>
    <property type="match status" value="1"/>
</dbReference>
<evidence type="ECO:0000313" key="4">
    <source>
        <dbReference type="EMBL" id="KAJ3110187.1"/>
    </source>
</evidence>
<feature type="region of interest" description="Disordered" evidence="2">
    <location>
        <begin position="1"/>
        <end position="75"/>
    </location>
</feature>
<evidence type="ECO:0000256" key="1">
    <source>
        <dbReference type="SAM" id="Coils"/>
    </source>
</evidence>
<sequence>MSSGESTIVAATVDSNSSSFKTPPSPLASSLFPDPILKQEQFDPLSTSPSNHSPSDNNVLSSSLPSASASSSIPPQLSSKINHAVHLIARISGAIDKNSIWQNHAALRRLAARSNSIAVLLRRVVSFSDSGVTTDGVADLLVEFLEALDAFVEKQKDSKFMNNLVNKDGISARIAQFNQDLTSIATDLSLAVEIDMKLWAEEDREDRRLDLEELDQTLQHLVDNDYKILNALELKQIEYFEAIEALQKNLANHIDRSLEKSLERVFMERALVCLRRASEAQGGAQINKPNSTPAPWVLTSWEIEIGDLVSRGGFGEVLKATWLGHTIVAVKRLHMRLETSKLRDDFLREVKTWFPLRHPNIVPLLGACATADRPFMVSPFMSRGHALQYMDSLPRTARAALEPGCKLLFEVSLGMQYLHARGVIHGDLKAVNVLVDLYGTAYVADFGFATLKQFTSTRHTGGAGANAPSFGGTLRWMSPERLQGAKLAPPVDVYAFAMTCFEVVSEGEVPYTDTPDALLYQHVVHAHLRPTRPQCMEESEEGGENGGVGRVFANAAGEHLWKVMSECWAPDPLARPSFGTLSVSMKSILKEAATIVVNTNTSAIANSNSNAAKNNSSDLAVATSCSKSFSSKSLESSGDDVSSETPSTIGSNENIFKIQQLAPSPLQIQISPQGIPVSLPFPTANFGTPMSPFPSPLRNFQHHQQQQHQRQHLLLQQQQQQHQYQQQEKLLHQQLQQEQIHHMRQLQELNQEKEAKSLEHKQLELEQKQKQLEIDRMELNLQREQMELDRQRHSMIADRSASFGAGGFENDGSLSKGRDERERPTTYPSRRGRRGSNHARREWRPEHEKNEQEDQHWQRGGGRTKKVQLVEISKSVSKKSFHEEISSEVESSETSQKSERDESFSDASDVEIDPSSSSNDKKTRDSNGAITADGSKKSNKTAPDLEFES</sequence>
<feature type="compositionally biased region" description="Low complexity" evidence="2">
    <location>
        <begin position="60"/>
        <end position="75"/>
    </location>
</feature>
<evidence type="ECO:0000256" key="2">
    <source>
        <dbReference type="SAM" id="MobiDB-lite"/>
    </source>
</evidence>
<comment type="caution">
    <text evidence="4">The sequence shown here is derived from an EMBL/GenBank/DDBJ whole genome shotgun (WGS) entry which is preliminary data.</text>
</comment>
<evidence type="ECO:0000313" key="5">
    <source>
        <dbReference type="Proteomes" id="UP001211907"/>
    </source>
</evidence>
<organism evidence="4 5">
    <name type="scientific">Physocladia obscura</name>
    <dbReference type="NCBI Taxonomy" id="109957"/>
    <lineage>
        <taxon>Eukaryota</taxon>
        <taxon>Fungi</taxon>
        <taxon>Fungi incertae sedis</taxon>
        <taxon>Chytridiomycota</taxon>
        <taxon>Chytridiomycota incertae sedis</taxon>
        <taxon>Chytridiomycetes</taxon>
        <taxon>Chytridiales</taxon>
        <taxon>Chytriomycetaceae</taxon>
        <taxon>Physocladia</taxon>
    </lineage>
</organism>
<dbReference type="PANTHER" id="PTHR44329">
    <property type="entry name" value="SERINE/THREONINE-PROTEIN KINASE TNNI3K-RELATED"/>
    <property type="match status" value="1"/>
</dbReference>
<feature type="domain" description="Protein kinase" evidence="3">
    <location>
        <begin position="303"/>
        <end position="589"/>
    </location>
</feature>
<dbReference type="InterPro" id="IPR011009">
    <property type="entry name" value="Kinase-like_dom_sf"/>
</dbReference>
<dbReference type="Pfam" id="PF07714">
    <property type="entry name" value="PK_Tyr_Ser-Thr"/>
    <property type="match status" value="1"/>
</dbReference>
<dbReference type="SUPFAM" id="SSF56112">
    <property type="entry name" value="Protein kinase-like (PK-like)"/>
    <property type="match status" value="1"/>
</dbReference>
<keyword evidence="1" id="KW-0175">Coiled coil</keyword>
<feature type="non-terminal residue" evidence="4">
    <location>
        <position position="949"/>
    </location>
</feature>
<dbReference type="GO" id="GO:0004674">
    <property type="term" value="F:protein serine/threonine kinase activity"/>
    <property type="evidence" value="ECO:0007669"/>
    <property type="project" value="TreeGrafter"/>
</dbReference>
<dbReference type="InterPro" id="IPR059179">
    <property type="entry name" value="MLKL-like_MCAfunc"/>
</dbReference>
<dbReference type="Gene3D" id="1.10.510.10">
    <property type="entry name" value="Transferase(Phosphotransferase) domain 1"/>
    <property type="match status" value="1"/>
</dbReference>
<dbReference type="CDD" id="cd21037">
    <property type="entry name" value="MLKL_NTD"/>
    <property type="match status" value="1"/>
</dbReference>
<dbReference type="InterPro" id="IPR008271">
    <property type="entry name" value="Ser/Thr_kinase_AS"/>
</dbReference>
<dbReference type="InterPro" id="IPR051681">
    <property type="entry name" value="Ser/Thr_Kinases-Pseudokinases"/>
</dbReference>
<dbReference type="Proteomes" id="UP001211907">
    <property type="component" value="Unassembled WGS sequence"/>
</dbReference>
<dbReference type="SMART" id="SM00220">
    <property type="entry name" value="S_TKc"/>
    <property type="match status" value="1"/>
</dbReference>
<name>A0AAD5SVY9_9FUNG</name>
<reference evidence="4" key="1">
    <citation type="submission" date="2020-05" db="EMBL/GenBank/DDBJ databases">
        <title>Phylogenomic resolution of chytrid fungi.</title>
        <authorList>
            <person name="Stajich J.E."/>
            <person name="Amses K."/>
            <person name="Simmons R."/>
            <person name="Seto K."/>
            <person name="Myers J."/>
            <person name="Bonds A."/>
            <person name="Quandt C.A."/>
            <person name="Barry K."/>
            <person name="Liu P."/>
            <person name="Grigoriev I."/>
            <person name="Longcore J.E."/>
            <person name="James T.Y."/>
        </authorList>
    </citation>
    <scope>NUCLEOTIDE SEQUENCE</scope>
    <source>
        <strain evidence="4">JEL0513</strain>
    </source>
</reference>
<dbReference type="InterPro" id="IPR001245">
    <property type="entry name" value="Ser-Thr/Tyr_kinase_cat_dom"/>
</dbReference>
<dbReference type="GO" id="GO:0005524">
    <property type="term" value="F:ATP binding"/>
    <property type="evidence" value="ECO:0007669"/>
    <property type="project" value="InterPro"/>
</dbReference>
<dbReference type="AlphaFoldDB" id="A0AAD5SVY9"/>
<feature type="region of interest" description="Disordered" evidence="2">
    <location>
        <begin position="798"/>
        <end position="949"/>
    </location>
</feature>
<feature type="coiled-coil region" evidence="1">
    <location>
        <begin position="732"/>
        <end position="794"/>
    </location>
</feature>
<proteinExistence type="predicted"/>
<dbReference type="GO" id="GO:0007166">
    <property type="term" value="P:cell surface receptor signaling pathway"/>
    <property type="evidence" value="ECO:0007669"/>
    <property type="project" value="InterPro"/>
</dbReference>
<keyword evidence="5" id="KW-1185">Reference proteome</keyword>
<accession>A0AAD5SVY9</accession>
<dbReference type="PROSITE" id="PS50011">
    <property type="entry name" value="PROTEIN_KINASE_DOM"/>
    <property type="match status" value="1"/>
</dbReference>
<feature type="compositionally biased region" description="Polar residues" evidence="2">
    <location>
        <begin position="44"/>
        <end position="59"/>
    </location>
</feature>
<gene>
    <name evidence="4" type="ORF">HK100_003129</name>
</gene>
<feature type="compositionally biased region" description="Polar residues" evidence="2">
    <location>
        <begin position="13"/>
        <end position="22"/>
    </location>
</feature>
<dbReference type="PANTHER" id="PTHR44329:SF214">
    <property type="entry name" value="PROTEIN KINASE DOMAIN-CONTAINING PROTEIN"/>
    <property type="match status" value="1"/>
</dbReference>
<protein>
    <recommendedName>
        <fullName evidence="3">Protein kinase domain-containing protein</fullName>
    </recommendedName>
</protein>
<feature type="compositionally biased region" description="Basic and acidic residues" evidence="2">
    <location>
        <begin position="839"/>
        <end position="857"/>
    </location>
</feature>
<dbReference type="EMBL" id="JADGJH010001761">
    <property type="protein sequence ID" value="KAJ3110187.1"/>
    <property type="molecule type" value="Genomic_DNA"/>
</dbReference>
<dbReference type="InterPro" id="IPR036537">
    <property type="entry name" value="Adaptor_Cbl_N_dom_sf"/>
</dbReference>